<feature type="domain" description="Band 7" evidence="2">
    <location>
        <begin position="179"/>
        <end position="403"/>
    </location>
</feature>
<accession>L8H647</accession>
<feature type="region of interest" description="Disordered" evidence="1">
    <location>
        <begin position="290"/>
        <end position="326"/>
    </location>
</feature>
<sequence length="503" mass="55282">MKALKTASHDDHLAASDDEDDIVISTATRVKDGVNLLDALDRLGFVQRPSAGRRIGVGLTSATGLALPYVLGKMKVIEEGSMGLSTRNGRPVVLRPGRYVLLSPLHHFVEQKSINDDLIKFGPLTIVTIKKGQLGLSWRNGETIILEPGRHILVAPHVFQAAKDITANVVDLGPIKRITVEEGHVGISYDAGKLEVLLPGLHIRKSPTFRFREFVSVRHLEPLKVNTNDGIAILVNAIITYRVEDPVRAYRDVMNVNEALFEKAEALLTSIFLHHSIDEIAPTIPSAAHESLQQPGFGSSDEEGDDDDNDDDDELDASVNKKSSKKKMNKRNAKFADLDKPDSILFSDIVRQAFMEELKDYVATWGVALIDMSIEKLEFHDPALRVLLTDRASNKLQTASNRANIAAQAQTGIQKAQGLAQEERIRADAELYSAEQRAKGAKLQADTELAKQLAIMRATREIVEATGNKTSFIPWNMAVNLQEGALTAEHSYNLFNPAAGGRK</sequence>
<dbReference type="Gene3D" id="3.30.479.30">
    <property type="entry name" value="Band 7 domain"/>
    <property type="match status" value="1"/>
</dbReference>
<gene>
    <name evidence="3" type="ORF">ACA1_054430</name>
</gene>
<protein>
    <submittedName>
        <fullName evidence="3">SPFH domain / Band 7 domain containing protein</fullName>
    </submittedName>
</protein>
<dbReference type="RefSeq" id="XP_004344100.1">
    <property type="nucleotide sequence ID" value="XM_004344050.1"/>
</dbReference>
<dbReference type="SUPFAM" id="SSF117892">
    <property type="entry name" value="Band 7/SPFH domain"/>
    <property type="match status" value="1"/>
</dbReference>
<dbReference type="Pfam" id="PF01145">
    <property type="entry name" value="Band_7"/>
    <property type="match status" value="1"/>
</dbReference>
<dbReference type="AlphaFoldDB" id="L8H647"/>
<evidence type="ECO:0000256" key="1">
    <source>
        <dbReference type="SAM" id="MobiDB-lite"/>
    </source>
</evidence>
<dbReference type="OrthoDB" id="9988182at2759"/>
<keyword evidence="4" id="KW-1185">Reference proteome</keyword>
<dbReference type="KEGG" id="acan:ACA1_054430"/>
<dbReference type="Proteomes" id="UP000011083">
    <property type="component" value="Unassembled WGS sequence"/>
</dbReference>
<name>L8H647_ACACF</name>
<feature type="compositionally biased region" description="Acidic residues" evidence="1">
    <location>
        <begin position="300"/>
        <end position="316"/>
    </location>
</feature>
<evidence type="ECO:0000259" key="2">
    <source>
        <dbReference type="Pfam" id="PF01145"/>
    </source>
</evidence>
<evidence type="ECO:0000313" key="4">
    <source>
        <dbReference type="Proteomes" id="UP000011083"/>
    </source>
</evidence>
<dbReference type="VEuPathDB" id="AmoebaDB:ACA1_054430"/>
<reference evidence="3 4" key="1">
    <citation type="journal article" date="2013" name="Genome Biol.">
        <title>Genome of Acanthamoeba castellanii highlights extensive lateral gene transfer and early evolution of tyrosine kinase signaling.</title>
        <authorList>
            <person name="Clarke M."/>
            <person name="Lohan A.J."/>
            <person name="Liu B."/>
            <person name="Lagkouvardos I."/>
            <person name="Roy S."/>
            <person name="Zafar N."/>
            <person name="Bertelli C."/>
            <person name="Schilde C."/>
            <person name="Kianianmomeni A."/>
            <person name="Burglin T.R."/>
            <person name="Frech C."/>
            <person name="Turcotte B."/>
            <person name="Kopec K.O."/>
            <person name="Synnott J.M."/>
            <person name="Choo C."/>
            <person name="Paponov I."/>
            <person name="Finkler A."/>
            <person name="Soon Heng Tan C."/>
            <person name="Hutchins A.P."/>
            <person name="Weinmeier T."/>
            <person name="Rattei T."/>
            <person name="Chu J.S."/>
            <person name="Gimenez G."/>
            <person name="Irimia M."/>
            <person name="Rigden D.J."/>
            <person name="Fitzpatrick D.A."/>
            <person name="Lorenzo-Morales J."/>
            <person name="Bateman A."/>
            <person name="Chiu C.H."/>
            <person name="Tang P."/>
            <person name="Hegemann P."/>
            <person name="Fromm H."/>
            <person name="Raoult D."/>
            <person name="Greub G."/>
            <person name="Miranda-Saavedra D."/>
            <person name="Chen N."/>
            <person name="Nash P."/>
            <person name="Ginger M.L."/>
            <person name="Horn M."/>
            <person name="Schaap P."/>
            <person name="Caler L."/>
            <person name="Loftus B."/>
        </authorList>
    </citation>
    <scope>NUCLEOTIDE SEQUENCE [LARGE SCALE GENOMIC DNA]</scope>
    <source>
        <strain evidence="3 4">Neff</strain>
    </source>
</reference>
<dbReference type="OMA" id="ARAYAMI"/>
<dbReference type="InterPro" id="IPR001107">
    <property type="entry name" value="Band_7"/>
</dbReference>
<organism evidence="3 4">
    <name type="scientific">Acanthamoeba castellanii (strain ATCC 30010 / Neff)</name>
    <dbReference type="NCBI Taxonomy" id="1257118"/>
    <lineage>
        <taxon>Eukaryota</taxon>
        <taxon>Amoebozoa</taxon>
        <taxon>Discosea</taxon>
        <taxon>Longamoebia</taxon>
        <taxon>Centramoebida</taxon>
        <taxon>Acanthamoebidae</taxon>
        <taxon>Acanthamoeba</taxon>
    </lineage>
</organism>
<dbReference type="InterPro" id="IPR036013">
    <property type="entry name" value="Band_7/SPFH_dom_sf"/>
</dbReference>
<dbReference type="EMBL" id="KB007909">
    <property type="protein sequence ID" value="ELR20697.1"/>
    <property type="molecule type" value="Genomic_DNA"/>
</dbReference>
<proteinExistence type="predicted"/>
<dbReference type="GeneID" id="14921567"/>
<dbReference type="STRING" id="1257118.L8H647"/>
<evidence type="ECO:0000313" key="3">
    <source>
        <dbReference type="EMBL" id="ELR20697.1"/>
    </source>
</evidence>